<keyword evidence="3" id="KW-0012">Acyltransferase</keyword>
<evidence type="ECO:0000313" key="3">
    <source>
        <dbReference type="EMBL" id="EAP71899.1"/>
    </source>
</evidence>
<evidence type="ECO:0000313" key="4">
    <source>
        <dbReference type="Proteomes" id="UP000005933"/>
    </source>
</evidence>
<accession>A0AB33VD04</accession>
<dbReference type="SUPFAM" id="SSF55729">
    <property type="entry name" value="Acyl-CoA N-acyltransferases (Nat)"/>
    <property type="match status" value="1"/>
</dbReference>
<feature type="compositionally biased region" description="Basic and acidic residues" evidence="1">
    <location>
        <begin position="1"/>
        <end position="11"/>
    </location>
</feature>
<feature type="region of interest" description="Disordered" evidence="1">
    <location>
        <begin position="1"/>
        <end position="38"/>
    </location>
</feature>
<protein>
    <submittedName>
        <fullName evidence="3">Acetyltransferase</fullName>
        <ecNumber evidence="3">2.3.1.-</ecNumber>
    </submittedName>
</protein>
<dbReference type="AlphaFoldDB" id="A0AB33VD04"/>
<sequence>MRRSGHADVRARARRPARTYPPFRNPEARNMTASESAESARPLATVQVDRWEALRDEAGAIRYDVFVVEQNVPVELEWDAYDAQSWHALARDAAGRAVATGRLLPDGHIGRMAVRKEARGTGIGARVLQALIEKAQALGYTQLILNAQTHAIPFYARAGFTPEGDEFDEAGIPHRTMRRVL</sequence>
<dbReference type="EC" id="2.3.1.-" evidence="3"/>
<organism evidence="3 4">
    <name type="scientific">Ralstonia solanacearum (strain UW551)</name>
    <dbReference type="NCBI Taxonomy" id="342110"/>
    <lineage>
        <taxon>Bacteria</taxon>
        <taxon>Pseudomonadati</taxon>
        <taxon>Pseudomonadota</taxon>
        <taxon>Betaproteobacteria</taxon>
        <taxon>Burkholderiales</taxon>
        <taxon>Burkholderiaceae</taxon>
        <taxon>Ralstonia</taxon>
        <taxon>Ralstonia solanacearum species complex</taxon>
    </lineage>
</organism>
<dbReference type="InterPro" id="IPR016181">
    <property type="entry name" value="Acyl_CoA_acyltransferase"/>
</dbReference>
<dbReference type="InterPro" id="IPR039143">
    <property type="entry name" value="GNPNAT1-like"/>
</dbReference>
<dbReference type="Pfam" id="PF13673">
    <property type="entry name" value="Acetyltransf_10"/>
    <property type="match status" value="1"/>
</dbReference>
<reference evidence="3 4" key="1">
    <citation type="journal article" date="2006" name="Mol. Plant Microbe Interact.">
        <title>Identification of open reading frames unique to a select agent: Ralstonia solanacearum race 3 biovar 2.</title>
        <authorList>
            <person name="Gabriel D.W."/>
            <person name="Allen C."/>
            <person name="Schell M."/>
            <person name="Denny T.P."/>
            <person name="Greenberg J.T."/>
            <person name="Duan Y.P."/>
            <person name="Flores-Cruz Z."/>
            <person name="Huang Q."/>
            <person name="Clifford J.M."/>
            <person name="Presting G."/>
            <person name="Gonzalez E.T."/>
            <person name="Reddy J."/>
            <person name="Elphinstone J."/>
            <person name="Swanson J."/>
            <person name="Yao J."/>
            <person name="Mulholland V."/>
            <person name="Liu L."/>
            <person name="Farmerie W."/>
            <person name="Patnaikuni M."/>
            <person name="Balogh B."/>
            <person name="Norman D."/>
            <person name="Alvarez A."/>
            <person name="Castillo J.A."/>
            <person name="Jones J."/>
            <person name="Saddler G."/>
            <person name="Walunas T."/>
            <person name="Zhukov A."/>
            <person name="Mikhailova N."/>
        </authorList>
    </citation>
    <scope>NUCLEOTIDE SEQUENCE [LARGE SCALE GENOMIC DNA]</scope>
    <source>
        <strain evidence="3 4">UW551</strain>
    </source>
</reference>
<name>A0AB33VD04_RALSU</name>
<evidence type="ECO:0000256" key="1">
    <source>
        <dbReference type="SAM" id="MobiDB-lite"/>
    </source>
</evidence>
<gene>
    <name evidence="3" type="ORF">RRSL_01613</name>
</gene>
<dbReference type="GO" id="GO:0004343">
    <property type="term" value="F:glucosamine 6-phosphate N-acetyltransferase activity"/>
    <property type="evidence" value="ECO:0007669"/>
    <property type="project" value="TreeGrafter"/>
</dbReference>
<feature type="domain" description="N-acetyltransferase" evidence="2">
    <location>
        <begin position="38"/>
        <end position="181"/>
    </location>
</feature>
<dbReference type="EMBL" id="AAKL01000040">
    <property type="protein sequence ID" value="EAP71899.1"/>
    <property type="molecule type" value="Genomic_DNA"/>
</dbReference>
<keyword evidence="3" id="KW-0808">Transferase</keyword>
<evidence type="ECO:0000259" key="2">
    <source>
        <dbReference type="PROSITE" id="PS51186"/>
    </source>
</evidence>
<dbReference type="PROSITE" id="PS51186">
    <property type="entry name" value="GNAT"/>
    <property type="match status" value="1"/>
</dbReference>
<dbReference type="Gene3D" id="3.40.630.30">
    <property type="match status" value="1"/>
</dbReference>
<proteinExistence type="predicted"/>
<dbReference type="InterPro" id="IPR000182">
    <property type="entry name" value="GNAT_dom"/>
</dbReference>
<dbReference type="Proteomes" id="UP000005933">
    <property type="component" value="Unassembled WGS sequence"/>
</dbReference>
<dbReference type="PANTHER" id="PTHR13355:SF11">
    <property type="entry name" value="GLUCOSAMINE 6-PHOSPHATE N-ACETYLTRANSFERASE"/>
    <property type="match status" value="1"/>
</dbReference>
<dbReference type="CDD" id="cd04301">
    <property type="entry name" value="NAT_SF"/>
    <property type="match status" value="1"/>
</dbReference>
<dbReference type="PANTHER" id="PTHR13355">
    <property type="entry name" value="GLUCOSAMINE 6-PHOSPHATE N-ACETYLTRANSFERASE"/>
    <property type="match status" value="1"/>
</dbReference>
<comment type="caution">
    <text evidence="3">The sequence shown here is derived from an EMBL/GenBank/DDBJ whole genome shotgun (WGS) entry which is preliminary data.</text>
</comment>